<dbReference type="SMART" id="SM00421">
    <property type="entry name" value="HTH_LUXR"/>
    <property type="match status" value="1"/>
</dbReference>
<dbReference type="AlphaFoldDB" id="A0A6J7SDE5"/>
<reference evidence="3" key="1">
    <citation type="submission" date="2020-05" db="EMBL/GenBank/DDBJ databases">
        <authorList>
            <person name="Chiriac C."/>
            <person name="Salcher M."/>
            <person name="Ghai R."/>
            <person name="Kavagutti S V."/>
        </authorList>
    </citation>
    <scope>NUCLEOTIDE SEQUENCE</scope>
</reference>
<keyword evidence="1" id="KW-0238">DNA-binding</keyword>
<dbReference type="PANTHER" id="PTHR45566:SF1">
    <property type="entry name" value="HTH-TYPE TRANSCRIPTIONAL REGULATOR YHJB-RELATED"/>
    <property type="match status" value="1"/>
</dbReference>
<dbReference type="Pfam" id="PF00072">
    <property type="entry name" value="Response_reg"/>
    <property type="match status" value="1"/>
</dbReference>
<dbReference type="SUPFAM" id="SSF46894">
    <property type="entry name" value="C-terminal effector domain of the bipartite response regulators"/>
    <property type="match status" value="1"/>
</dbReference>
<dbReference type="Gene3D" id="3.40.50.2300">
    <property type="match status" value="1"/>
</dbReference>
<dbReference type="InterPro" id="IPR001789">
    <property type="entry name" value="Sig_transdc_resp-reg_receiver"/>
</dbReference>
<dbReference type="GO" id="GO:0006352">
    <property type="term" value="P:DNA-templated transcription initiation"/>
    <property type="evidence" value="ECO:0007669"/>
    <property type="project" value="InterPro"/>
</dbReference>
<dbReference type="InterPro" id="IPR011006">
    <property type="entry name" value="CheY-like_superfamily"/>
</dbReference>
<dbReference type="InterPro" id="IPR051015">
    <property type="entry name" value="EvgA-like"/>
</dbReference>
<dbReference type="InterPro" id="IPR016032">
    <property type="entry name" value="Sig_transdc_resp-reg_C-effctor"/>
</dbReference>
<accession>A0A6J7SDE5</accession>
<dbReference type="Pfam" id="PF08281">
    <property type="entry name" value="Sigma70_r4_2"/>
    <property type="match status" value="1"/>
</dbReference>
<evidence type="ECO:0000256" key="1">
    <source>
        <dbReference type="ARBA" id="ARBA00023125"/>
    </source>
</evidence>
<feature type="domain" description="Response regulatory" evidence="2">
    <location>
        <begin position="5"/>
        <end position="121"/>
    </location>
</feature>
<dbReference type="InterPro" id="IPR036388">
    <property type="entry name" value="WH-like_DNA-bd_sf"/>
</dbReference>
<protein>
    <submittedName>
        <fullName evidence="3">Unannotated protein</fullName>
    </submittedName>
</protein>
<organism evidence="3">
    <name type="scientific">freshwater metagenome</name>
    <dbReference type="NCBI Taxonomy" id="449393"/>
    <lineage>
        <taxon>unclassified sequences</taxon>
        <taxon>metagenomes</taxon>
        <taxon>ecological metagenomes</taxon>
    </lineage>
</organism>
<dbReference type="SMART" id="SM00448">
    <property type="entry name" value="REC"/>
    <property type="match status" value="1"/>
</dbReference>
<dbReference type="InterPro" id="IPR000792">
    <property type="entry name" value="Tscrpt_reg_LuxR_C"/>
</dbReference>
<dbReference type="GO" id="GO:0003677">
    <property type="term" value="F:DNA binding"/>
    <property type="evidence" value="ECO:0007669"/>
    <property type="project" value="UniProtKB-KW"/>
</dbReference>
<dbReference type="PANTHER" id="PTHR45566">
    <property type="entry name" value="HTH-TYPE TRANSCRIPTIONAL REGULATOR YHJB-RELATED"/>
    <property type="match status" value="1"/>
</dbReference>
<proteinExistence type="predicted"/>
<dbReference type="SUPFAM" id="SSF52172">
    <property type="entry name" value="CheY-like"/>
    <property type="match status" value="1"/>
</dbReference>
<dbReference type="PROSITE" id="PS50110">
    <property type="entry name" value="RESPONSE_REGULATORY"/>
    <property type="match status" value="1"/>
</dbReference>
<dbReference type="EMBL" id="CAFBPY010000111">
    <property type="protein sequence ID" value="CAB5038518.1"/>
    <property type="molecule type" value="Genomic_DNA"/>
</dbReference>
<dbReference type="Gene3D" id="1.10.10.10">
    <property type="entry name" value="Winged helix-like DNA-binding domain superfamily/Winged helix DNA-binding domain"/>
    <property type="match status" value="1"/>
</dbReference>
<sequence length="210" mass="22367">MAGKRIAIVEDHPLMLLALSSNLALHLPDTEFIYQGKSISDALSAITISGCDLVLLDLDLGDGIPPIQNLEKLLATGTPVLIVSALAEQFLVRQALTNGASGFISKNANEATLIDAVNSIISGENYMSADIATILLSGKTDPGLSAQEKQALSLYASGLKLDAVARSMNLSRSTASEYIQRARKKYIKVGVNLPTKTDLYRQAQKDGLLP</sequence>
<gene>
    <name evidence="3" type="ORF">UFOPK4209_00753</name>
</gene>
<dbReference type="InterPro" id="IPR013249">
    <property type="entry name" value="RNA_pol_sigma70_r4_t2"/>
</dbReference>
<evidence type="ECO:0000313" key="3">
    <source>
        <dbReference type="EMBL" id="CAB5038518.1"/>
    </source>
</evidence>
<name>A0A6J7SDE5_9ZZZZ</name>
<dbReference type="GO" id="GO:0000160">
    <property type="term" value="P:phosphorelay signal transduction system"/>
    <property type="evidence" value="ECO:0007669"/>
    <property type="project" value="InterPro"/>
</dbReference>
<dbReference type="GO" id="GO:0016987">
    <property type="term" value="F:sigma factor activity"/>
    <property type="evidence" value="ECO:0007669"/>
    <property type="project" value="InterPro"/>
</dbReference>
<evidence type="ECO:0000259" key="2">
    <source>
        <dbReference type="PROSITE" id="PS50110"/>
    </source>
</evidence>